<dbReference type="AlphaFoldDB" id="C0R8D3"/>
<protein>
    <submittedName>
        <fullName evidence="1">Uncharacterized protein</fullName>
    </submittedName>
</protein>
<dbReference type="EMBL" id="CP001434">
    <property type="protein sequence ID" value="ACN52711.1"/>
    <property type="molecule type" value="Genomic_DNA"/>
</dbReference>
<accession>C0R8D3</accession>
<organism evidence="1 2">
    <name type="scientific">Borreliella valaisiana VS116</name>
    <dbReference type="NCBI Taxonomy" id="445987"/>
    <lineage>
        <taxon>Bacteria</taxon>
        <taxon>Pseudomonadati</taxon>
        <taxon>Spirochaetota</taxon>
        <taxon>Spirochaetia</taxon>
        <taxon>Spirochaetales</taxon>
        <taxon>Borreliaceae</taxon>
        <taxon>Borreliella</taxon>
    </lineage>
</organism>
<evidence type="ECO:0000313" key="2">
    <source>
        <dbReference type="Proteomes" id="UP000006163"/>
    </source>
</evidence>
<geneLocation type="plasmid" evidence="1 2">
    <name>VS116_cp32-2-7</name>
</geneLocation>
<keyword evidence="1" id="KW-0614">Plasmid</keyword>
<dbReference type="HOGENOM" id="CLU_3266633_0_0_12"/>
<proteinExistence type="predicted"/>
<evidence type="ECO:0000313" key="1">
    <source>
        <dbReference type="EMBL" id="ACN52711.1"/>
    </source>
</evidence>
<name>C0R8D3_BORVA</name>
<keyword evidence="2" id="KW-1185">Reference proteome</keyword>
<gene>
    <name evidence="1" type="ORF">BVAVS116_O0022</name>
</gene>
<sequence>MHLPELDNLQRIKIQWDLSEILYKESLVKAHFFLQKFLLKS</sequence>
<reference evidence="1 2" key="1">
    <citation type="journal article" date="2012" name="J. Bacteriol.">
        <title>Whole-Genome Sequences of Borrelia bissettii, Borrelia valaisiana, and Borrelia spielmanii.</title>
        <authorList>
            <person name="Schutzer S.E."/>
            <person name="Fraser-Liggett C.M."/>
            <person name="Qiu W.G."/>
            <person name="Kraiczy P."/>
            <person name="Mongodin E.F."/>
            <person name="Dunn J.J."/>
            <person name="Luft B.J."/>
            <person name="Casjens S.R."/>
        </authorList>
    </citation>
    <scope>NUCLEOTIDE SEQUENCE [LARGE SCALE GENOMIC DNA]</scope>
    <source>
        <strain evidence="1 2">VS116</strain>
        <plasmid evidence="1">VS116_cp32-2-7</plasmid>
    </source>
</reference>
<dbReference type="Proteomes" id="UP000006163">
    <property type="component" value="Plasmid VS116_cp32-2-7"/>
</dbReference>